<protein>
    <recommendedName>
        <fullName evidence="3">DUF2442 domain-containing protein</fullName>
    </recommendedName>
</protein>
<dbReference type="Pfam" id="PF10387">
    <property type="entry name" value="DUF2442"/>
    <property type="match status" value="1"/>
</dbReference>
<evidence type="ECO:0000313" key="2">
    <source>
        <dbReference type="Proteomes" id="UP001179181"/>
    </source>
</evidence>
<reference evidence="1 2" key="1">
    <citation type="submission" date="2020-03" db="EMBL/GenBank/DDBJ databases">
        <title>Genomic Encyclopedia of Type Strains, Phase IV (KMG-IV): sequencing the most valuable type-strain genomes for metagenomic binning, comparative biology and taxonomic classification.</title>
        <authorList>
            <person name="Goeker M."/>
        </authorList>
    </citation>
    <scope>NUCLEOTIDE SEQUENCE [LARGE SCALE GENOMIC DNA]</scope>
    <source>
        <strain evidence="1 2">DSM 102865</strain>
    </source>
</reference>
<dbReference type="Gene3D" id="3.30.2020.40">
    <property type="entry name" value="Uncharacterised protein PF10387, DUF2442"/>
    <property type="match status" value="1"/>
</dbReference>
<accession>A0ABX0UP05</accession>
<sequence length="122" mass="13864">MKKSFKPGIPPLMSKDLIDLFADNEDGDITIDTDDFDKIISSNNLRIKHFISFRDLDLAVFILNNRKIIQRPLSSYAILEKALEQELSHYHVSDSGIHWPDLDADISLRGLLIEETVKLAVA</sequence>
<organism evidence="1 2">
    <name type="scientific">Dyadobacter arcticus</name>
    <dbReference type="NCBI Taxonomy" id="1078754"/>
    <lineage>
        <taxon>Bacteria</taxon>
        <taxon>Pseudomonadati</taxon>
        <taxon>Bacteroidota</taxon>
        <taxon>Cytophagia</taxon>
        <taxon>Cytophagales</taxon>
        <taxon>Spirosomataceae</taxon>
        <taxon>Dyadobacter</taxon>
    </lineage>
</organism>
<proteinExistence type="predicted"/>
<gene>
    <name evidence="1" type="ORF">FHS68_002570</name>
</gene>
<keyword evidence="2" id="KW-1185">Reference proteome</keyword>
<evidence type="ECO:0008006" key="3">
    <source>
        <dbReference type="Google" id="ProtNLM"/>
    </source>
</evidence>
<name>A0ABX0UP05_9BACT</name>
<dbReference type="EMBL" id="JAASQJ010000002">
    <property type="protein sequence ID" value="NIJ53400.1"/>
    <property type="molecule type" value="Genomic_DNA"/>
</dbReference>
<dbReference type="RefSeq" id="WP_229211869.1">
    <property type="nucleotide sequence ID" value="NZ_JAASQJ010000002.1"/>
</dbReference>
<dbReference type="InterPro" id="IPR018841">
    <property type="entry name" value="DUF2442"/>
</dbReference>
<evidence type="ECO:0000313" key="1">
    <source>
        <dbReference type="EMBL" id="NIJ53400.1"/>
    </source>
</evidence>
<comment type="caution">
    <text evidence="1">The sequence shown here is derived from an EMBL/GenBank/DDBJ whole genome shotgun (WGS) entry which is preliminary data.</text>
</comment>
<dbReference type="Proteomes" id="UP001179181">
    <property type="component" value="Unassembled WGS sequence"/>
</dbReference>